<dbReference type="Pfam" id="PF00561">
    <property type="entry name" value="Abhydrolase_1"/>
    <property type="match status" value="1"/>
</dbReference>
<feature type="chain" id="PRO_5011734125" evidence="3">
    <location>
        <begin position="21"/>
        <end position="305"/>
    </location>
</feature>
<evidence type="ECO:0000256" key="2">
    <source>
        <dbReference type="ARBA" id="ARBA00038115"/>
    </source>
</evidence>
<proteinExistence type="inferred from homology"/>
<dbReference type="SUPFAM" id="SSF53474">
    <property type="entry name" value="alpha/beta-Hydrolases"/>
    <property type="match status" value="1"/>
</dbReference>
<keyword evidence="5" id="KW-0031">Aminopeptidase</keyword>
<evidence type="ECO:0000313" key="6">
    <source>
        <dbReference type="Proteomes" id="UP000199024"/>
    </source>
</evidence>
<name>A0A1I6LZK4_9BACT</name>
<dbReference type="OrthoDB" id="53505at2"/>
<keyword evidence="1" id="KW-0378">Hydrolase</keyword>
<dbReference type="AlphaFoldDB" id="A0A1I6LZK4"/>
<dbReference type="GO" id="GO:0004177">
    <property type="term" value="F:aminopeptidase activity"/>
    <property type="evidence" value="ECO:0007669"/>
    <property type="project" value="UniProtKB-KW"/>
</dbReference>
<dbReference type="Proteomes" id="UP000199024">
    <property type="component" value="Unassembled WGS sequence"/>
</dbReference>
<dbReference type="PANTHER" id="PTHR22946">
    <property type="entry name" value="DIENELACTONE HYDROLASE DOMAIN-CONTAINING PROTEIN-RELATED"/>
    <property type="match status" value="1"/>
</dbReference>
<evidence type="ECO:0000259" key="4">
    <source>
        <dbReference type="Pfam" id="PF00561"/>
    </source>
</evidence>
<dbReference type="EMBL" id="FOZL01000001">
    <property type="protein sequence ID" value="SFS08818.1"/>
    <property type="molecule type" value="Genomic_DNA"/>
</dbReference>
<organism evidence="5 6">
    <name type="scientific">Granulicella pectinivorans</name>
    <dbReference type="NCBI Taxonomy" id="474950"/>
    <lineage>
        <taxon>Bacteria</taxon>
        <taxon>Pseudomonadati</taxon>
        <taxon>Acidobacteriota</taxon>
        <taxon>Terriglobia</taxon>
        <taxon>Terriglobales</taxon>
        <taxon>Acidobacteriaceae</taxon>
        <taxon>Granulicella</taxon>
    </lineage>
</organism>
<keyword evidence="5" id="KW-0645">Protease</keyword>
<sequence length="305" mass="32123">MRLHPLIAALVLLATPTLHAQQPSAAVMAAITQDPAPDKANPARFETFQLPSHGALLNAIVYVAAGPSSHPTVVLLHGFPGNEKNLDLAQSLRRAGWNVLFFNYRGSWGSPGEFSFTHCLEDAQTAIAYLRDPANAKRLHSDPANIALVGHSMGGFVARYVGAHDPAIKAIVLLSAADMVGRAAKVTPEMETMAIPMIAKGLAAEGMAPLAGTSPEALAKEVLANRADWTPVQLAPLLATRPVLVLTSDDGLAPSNDAVTAAIRQAGGTRVQTLHLTTDHSYSGQRIALQQAVLTFLAPLKPTTP</sequence>
<gene>
    <name evidence="5" type="ORF">SAMN05421771_1541</name>
</gene>
<accession>A0A1I6LZK4</accession>
<feature type="domain" description="AB hydrolase-1" evidence="4">
    <location>
        <begin position="71"/>
        <end position="180"/>
    </location>
</feature>
<dbReference type="InterPro" id="IPR000073">
    <property type="entry name" value="AB_hydrolase_1"/>
</dbReference>
<dbReference type="STRING" id="474950.SAMN05421771_1541"/>
<evidence type="ECO:0000256" key="1">
    <source>
        <dbReference type="ARBA" id="ARBA00022801"/>
    </source>
</evidence>
<comment type="similarity">
    <text evidence="2">Belongs to the AB hydrolase superfamily. FUS2 hydrolase family.</text>
</comment>
<reference evidence="5 6" key="1">
    <citation type="submission" date="2016-10" db="EMBL/GenBank/DDBJ databases">
        <authorList>
            <person name="de Groot N.N."/>
        </authorList>
    </citation>
    <scope>NUCLEOTIDE SEQUENCE [LARGE SCALE GENOMIC DNA]</scope>
    <source>
        <strain evidence="5 6">DSM 21001</strain>
    </source>
</reference>
<protein>
    <submittedName>
        <fullName evidence="5">Serine aminopeptidase, S33</fullName>
    </submittedName>
</protein>
<dbReference type="PANTHER" id="PTHR22946:SF9">
    <property type="entry name" value="POLYKETIDE TRANSFERASE AF380"/>
    <property type="match status" value="1"/>
</dbReference>
<dbReference type="InterPro" id="IPR050261">
    <property type="entry name" value="FrsA_esterase"/>
</dbReference>
<keyword evidence="6" id="KW-1185">Reference proteome</keyword>
<feature type="signal peptide" evidence="3">
    <location>
        <begin position="1"/>
        <end position="20"/>
    </location>
</feature>
<dbReference type="RefSeq" id="WP_089838125.1">
    <property type="nucleotide sequence ID" value="NZ_FOZL01000001.1"/>
</dbReference>
<evidence type="ECO:0000313" key="5">
    <source>
        <dbReference type="EMBL" id="SFS08818.1"/>
    </source>
</evidence>
<evidence type="ECO:0000256" key="3">
    <source>
        <dbReference type="SAM" id="SignalP"/>
    </source>
</evidence>
<dbReference type="InterPro" id="IPR029058">
    <property type="entry name" value="AB_hydrolase_fold"/>
</dbReference>
<dbReference type="Gene3D" id="3.40.50.1820">
    <property type="entry name" value="alpha/beta hydrolase"/>
    <property type="match status" value="1"/>
</dbReference>
<dbReference type="GO" id="GO:0052689">
    <property type="term" value="F:carboxylic ester hydrolase activity"/>
    <property type="evidence" value="ECO:0007669"/>
    <property type="project" value="UniProtKB-ARBA"/>
</dbReference>
<keyword evidence="3" id="KW-0732">Signal</keyword>